<evidence type="ECO:0008006" key="7">
    <source>
        <dbReference type="Google" id="ProtNLM"/>
    </source>
</evidence>
<evidence type="ECO:0000256" key="1">
    <source>
        <dbReference type="ARBA" id="ARBA00023239"/>
    </source>
</evidence>
<evidence type="ECO:0000256" key="2">
    <source>
        <dbReference type="PIRNR" id="PIRNR001365"/>
    </source>
</evidence>
<dbReference type="CDD" id="cd00408">
    <property type="entry name" value="DHDPS-like"/>
    <property type="match status" value="1"/>
</dbReference>
<organism evidence="5 6">
    <name type="scientific">candidate division KSB3 bacterium</name>
    <dbReference type="NCBI Taxonomy" id="2044937"/>
    <lineage>
        <taxon>Bacteria</taxon>
        <taxon>candidate division KSB3</taxon>
    </lineage>
</organism>
<dbReference type="GO" id="GO:0008747">
    <property type="term" value="F:N-acetylneuraminate lyase activity"/>
    <property type="evidence" value="ECO:0007669"/>
    <property type="project" value="TreeGrafter"/>
</dbReference>
<dbReference type="SUPFAM" id="SSF51569">
    <property type="entry name" value="Aldolase"/>
    <property type="match status" value="1"/>
</dbReference>
<dbReference type="InterPro" id="IPR013785">
    <property type="entry name" value="Aldolase_TIM"/>
</dbReference>
<comment type="similarity">
    <text evidence="2">Belongs to the DapA family.</text>
</comment>
<dbReference type="PANTHER" id="PTHR42849">
    <property type="entry name" value="N-ACETYLNEURAMINATE LYASE"/>
    <property type="match status" value="1"/>
</dbReference>
<dbReference type="GO" id="GO:0005829">
    <property type="term" value="C:cytosol"/>
    <property type="evidence" value="ECO:0007669"/>
    <property type="project" value="TreeGrafter"/>
</dbReference>
<dbReference type="Pfam" id="PF00701">
    <property type="entry name" value="DHDPS"/>
    <property type="match status" value="1"/>
</dbReference>
<accession>A0A9D5Q7J3</accession>
<dbReference type="Proteomes" id="UP000649604">
    <property type="component" value="Unassembled WGS sequence"/>
</dbReference>
<evidence type="ECO:0000313" key="5">
    <source>
        <dbReference type="EMBL" id="MBD3326503.1"/>
    </source>
</evidence>
<sequence>MNPSRSCCDWLCDVSPERKRCNAKEYSLMKAQEFIGVIPPLMSSFTPSGDIYEAGIREIVRFTLPHVNGYYPIGTYGCGPFMSVTERKRMLDIILDEVNGKIPVVAHVGAAGTNPMIDLAKHAKAAGAAGVGAISPYYAPNLPEENLYRHFASLFDAVNDEEFPVFVYNNKHYSQNTITPNVLTRLAEYGLRGCKDSSFDLVNFFLFQDAVADYPDFNLIVGTEAIFMGAFDAGATGMVCGMGNIFPEILAKMYTAYLTGKREQAMEIQRLILRIRAITKLGPTVPIMHAILQMRGIDAGHSRSPFIDIDEGTKTTVQQKLQELGLVE</sequence>
<evidence type="ECO:0000256" key="4">
    <source>
        <dbReference type="PIRSR" id="PIRSR001365-2"/>
    </source>
</evidence>
<dbReference type="SMART" id="SM01130">
    <property type="entry name" value="DHDPS"/>
    <property type="match status" value="1"/>
</dbReference>
<evidence type="ECO:0000256" key="3">
    <source>
        <dbReference type="PIRSR" id="PIRSR001365-1"/>
    </source>
</evidence>
<reference evidence="5" key="1">
    <citation type="submission" date="2019-11" db="EMBL/GenBank/DDBJ databases">
        <title>Microbial mats filling the niche in hypersaline microbial mats.</title>
        <authorList>
            <person name="Wong H.L."/>
            <person name="Macleod F.I."/>
            <person name="White R.A. III"/>
            <person name="Burns B.P."/>
        </authorList>
    </citation>
    <scope>NUCLEOTIDE SEQUENCE</scope>
    <source>
        <strain evidence="5">Rbin_158</strain>
    </source>
</reference>
<dbReference type="PANTHER" id="PTHR42849:SF1">
    <property type="entry name" value="N-ACETYLNEURAMINATE LYASE"/>
    <property type="match status" value="1"/>
</dbReference>
<dbReference type="Gene3D" id="3.20.20.70">
    <property type="entry name" value="Aldolase class I"/>
    <property type="match status" value="1"/>
</dbReference>
<evidence type="ECO:0000313" key="6">
    <source>
        <dbReference type="Proteomes" id="UP000649604"/>
    </source>
</evidence>
<feature type="active site" description="Schiff-base intermediate with substrate" evidence="3">
    <location>
        <position position="195"/>
    </location>
</feature>
<keyword evidence="1 2" id="KW-0456">Lyase</keyword>
<dbReference type="EMBL" id="WJJP01000589">
    <property type="protein sequence ID" value="MBD3326503.1"/>
    <property type="molecule type" value="Genomic_DNA"/>
</dbReference>
<name>A0A9D5Q7J3_9BACT</name>
<protein>
    <recommendedName>
        <fullName evidence="7">Dihydrodipicolinate synthase family protein</fullName>
    </recommendedName>
</protein>
<feature type="active site" description="Proton donor/acceptor" evidence="3">
    <location>
        <position position="168"/>
    </location>
</feature>
<dbReference type="PIRSF" id="PIRSF001365">
    <property type="entry name" value="DHDPS"/>
    <property type="match status" value="1"/>
</dbReference>
<proteinExistence type="inferred from homology"/>
<dbReference type="InterPro" id="IPR002220">
    <property type="entry name" value="DapA-like"/>
</dbReference>
<feature type="binding site" evidence="4">
    <location>
        <position position="239"/>
    </location>
    <ligand>
        <name>pyruvate</name>
        <dbReference type="ChEBI" id="CHEBI:15361"/>
    </ligand>
</feature>
<dbReference type="GO" id="GO:0019262">
    <property type="term" value="P:N-acetylneuraminate catabolic process"/>
    <property type="evidence" value="ECO:0007669"/>
    <property type="project" value="TreeGrafter"/>
</dbReference>
<dbReference type="AlphaFoldDB" id="A0A9D5Q7J3"/>
<gene>
    <name evidence="5" type="ORF">GF339_18105</name>
</gene>
<comment type="caution">
    <text evidence="5">The sequence shown here is derived from an EMBL/GenBank/DDBJ whole genome shotgun (WGS) entry which is preliminary data.</text>
</comment>